<proteinExistence type="predicted"/>
<reference evidence="1" key="1">
    <citation type="submission" date="2020-05" db="EMBL/GenBank/DDBJ databases">
        <title>Large-scale comparative analyses of tick genomes elucidate their genetic diversity and vector capacities.</title>
        <authorList>
            <person name="Jia N."/>
            <person name="Wang J."/>
            <person name="Shi W."/>
            <person name="Du L."/>
            <person name="Sun Y."/>
            <person name="Zhan W."/>
            <person name="Jiang J."/>
            <person name="Wang Q."/>
            <person name="Zhang B."/>
            <person name="Ji P."/>
            <person name="Sakyi L.B."/>
            <person name="Cui X."/>
            <person name="Yuan T."/>
            <person name="Jiang B."/>
            <person name="Yang W."/>
            <person name="Lam T.T.-Y."/>
            <person name="Chang Q."/>
            <person name="Ding S."/>
            <person name="Wang X."/>
            <person name="Zhu J."/>
            <person name="Ruan X."/>
            <person name="Zhao L."/>
            <person name="Wei J."/>
            <person name="Que T."/>
            <person name="Du C."/>
            <person name="Cheng J."/>
            <person name="Dai P."/>
            <person name="Han X."/>
            <person name="Huang E."/>
            <person name="Gao Y."/>
            <person name="Liu J."/>
            <person name="Shao H."/>
            <person name="Ye R."/>
            <person name="Li L."/>
            <person name="Wei W."/>
            <person name="Wang X."/>
            <person name="Wang C."/>
            <person name="Yang T."/>
            <person name="Huo Q."/>
            <person name="Li W."/>
            <person name="Guo W."/>
            <person name="Chen H."/>
            <person name="Zhou L."/>
            <person name="Ni X."/>
            <person name="Tian J."/>
            <person name="Zhou Y."/>
            <person name="Sheng Y."/>
            <person name="Liu T."/>
            <person name="Pan Y."/>
            <person name="Xia L."/>
            <person name="Li J."/>
            <person name="Zhao F."/>
            <person name="Cao W."/>
        </authorList>
    </citation>
    <scope>NUCLEOTIDE SEQUENCE</scope>
    <source>
        <strain evidence="1">Hyas-2018</strain>
    </source>
</reference>
<accession>A0ACB7SVZ4</accession>
<protein>
    <submittedName>
        <fullName evidence="1">Uncharacterized protein</fullName>
    </submittedName>
</protein>
<dbReference type="EMBL" id="CM023482">
    <property type="protein sequence ID" value="KAH6938084.1"/>
    <property type="molecule type" value="Genomic_DNA"/>
</dbReference>
<comment type="caution">
    <text evidence="1">The sequence shown here is derived from an EMBL/GenBank/DDBJ whole genome shotgun (WGS) entry which is preliminary data.</text>
</comment>
<evidence type="ECO:0000313" key="1">
    <source>
        <dbReference type="EMBL" id="KAH6938084.1"/>
    </source>
</evidence>
<gene>
    <name evidence="1" type="ORF">HPB50_006662</name>
</gene>
<name>A0ACB7SVZ4_HYAAI</name>
<evidence type="ECO:0000313" key="2">
    <source>
        <dbReference type="Proteomes" id="UP000821845"/>
    </source>
</evidence>
<organism evidence="1 2">
    <name type="scientific">Hyalomma asiaticum</name>
    <name type="common">Tick</name>
    <dbReference type="NCBI Taxonomy" id="266040"/>
    <lineage>
        <taxon>Eukaryota</taxon>
        <taxon>Metazoa</taxon>
        <taxon>Ecdysozoa</taxon>
        <taxon>Arthropoda</taxon>
        <taxon>Chelicerata</taxon>
        <taxon>Arachnida</taxon>
        <taxon>Acari</taxon>
        <taxon>Parasitiformes</taxon>
        <taxon>Ixodida</taxon>
        <taxon>Ixodoidea</taxon>
        <taxon>Ixodidae</taxon>
        <taxon>Hyalomminae</taxon>
        <taxon>Hyalomma</taxon>
    </lineage>
</organism>
<dbReference type="Proteomes" id="UP000821845">
    <property type="component" value="Chromosome 2"/>
</dbReference>
<keyword evidence="2" id="KW-1185">Reference proteome</keyword>
<sequence>MEVEAKPNHTPRAVKVSRKKRLARKTSRKSSVAAAEEHRDDTTPPRSDQTPDSQSSRGKQHGEIGPPLQPPRNKAASLMQQHRSVWRNEFKKLHDAEERLKNDIVDKLRYISSTGITSDDEAGQCLEDWIDYELGRTKFQDSADSRVEWFRRILACRLGFMDDEEGVDEDGGAQPSEHSEAQMVAELRDAQRETREITATLEQQYRETDAEVTRAFEASPLSNTRFTFSRNVEEDFQATWKGDERMRRPLLAELKQIDHKYESKIKDIDKAHKLE</sequence>